<keyword evidence="3" id="KW-1185">Reference proteome</keyword>
<evidence type="ECO:0000313" key="3">
    <source>
        <dbReference type="Proteomes" id="UP001168821"/>
    </source>
</evidence>
<dbReference type="Pfam" id="PF07841">
    <property type="entry name" value="DM4_12"/>
    <property type="match status" value="1"/>
</dbReference>
<keyword evidence="1" id="KW-0732">Signal</keyword>
<dbReference type="Proteomes" id="UP001168821">
    <property type="component" value="Unassembled WGS sequence"/>
</dbReference>
<feature type="signal peptide" evidence="1">
    <location>
        <begin position="1"/>
        <end position="19"/>
    </location>
</feature>
<proteinExistence type="predicted"/>
<dbReference type="PANTHER" id="PTHR21398">
    <property type="entry name" value="AGAP007094-PA"/>
    <property type="match status" value="1"/>
</dbReference>
<sequence>MKFSLVLIFLTVIIICVNCNFGKLLDTSGELLSRQKRYLIWHEGVNWVQMIAGIGIPIELRDQSITIGTVVKAFYLLPTNSTDYTQPSIDYVRKKRSSTRWVTYKLIENFLQRSGYGDGKACLLRSICEVAAQPFERKTGILAEIIHAVLTPSSTREPLDNHSNCEYHAAEKLGREVDNCAVLFPECPLNFFQQFTRMLE</sequence>
<name>A0AA38J5D2_9CUCU</name>
<accession>A0AA38J5D2</accession>
<dbReference type="InterPro" id="IPR006631">
    <property type="entry name" value="DM4_12"/>
</dbReference>
<comment type="caution">
    <text evidence="2">The sequence shown here is derived from an EMBL/GenBank/DDBJ whole genome shotgun (WGS) entry which is preliminary data.</text>
</comment>
<gene>
    <name evidence="2" type="ORF">Zmor_001497</name>
</gene>
<protein>
    <submittedName>
        <fullName evidence="2">Uncharacterized protein</fullName>
    </submittedName>
</protein>
<dbReference type="AlphaFoldDB" id="A0AA38J5D2"/>
<dbReference type="EMBL" id="JALNTZ010000001">
    <property type="protein sequence ID" value="KAJ3666041.1"/>
    <property type="molecule type" value="Genomic_DNA"/>
</dbReference>
<reference evidence="2" key="1">
    <citation type="journal article" date="2023" name="G3 (Bethesda)">
        <title>Whole genome assemblies of Zophobas morio and Tenebrio molitor.</title>
        <authorList>
            <person name="Kaur S."/>
            <person name="Stinson S.A."/>
            <person name="diCenzo G.C."/>
        </authorList>
    </citation>
    <scope>NUCLEOTIDE SEQUENCE</scope>
    <source>
        <strain evidence="2">QUZm001</strain>
    </source>
</reference>
<feature type="chain" id="PRO_5041334534" evidence="1">
    <location>
        <begin position="20"/>
        <end position="200"/>
    </location>
</feature>
<evidence type="ECO:0000256" key="1">
    <source>
        <dbReference type="SAM" id="SignalP"/>
    </source>
</evidence>
<dbReference type="PANTHER" id="PTHR21398:SF21">
    <property type="entry name" value="AGAP004005-PA"/>
    <property type="match status" value="1"/>
</dbReference>
<organism evidence="2 3">
    <name type="scientific">Zophobas morio</name>
    <dbReference type="NCBI Taxonomy" id="2755281"/>
    <lineage>
        <taxon>Eukaryota</taxon>
        <taxon>Metazoa</taxon>
        <taxon>Ecdysozoa</taxon>
        <taxon>Arthropoda</taxon>
        <taxon>Hexapoda</taxon>
        <taxon>Insecta</taxon>
        <taxon>Pterygota</taxon>
        <taxon>Neoptera</taxon>
        <taxon>Endopterygota</taxon>
        <taxon>Coleoptera</taxon>
        <taxon>Polyphaga</taxon>
        <taxon>Cucujiformia</taxon>
        <taxon>Tenebrionidae</taxon>
        <taxon>Zophobas</taxon>
    </lineage>
</organism>
<dbReference type="SMART" id="SM00718">
    <property type="entry name" value="DM4_12"/>
    <property type="match status" value="1"/>
</dbReference>
<evidence type="ECO:0000313" key="2">
    <source>
        <dbReference type="EMBL" id="KAJ3666041.1"/>
    </source>
</evidence>